<dbReference type="AlphaFoldDB" id="A0AAV5WGC3"/>
<keyword evidence="3" id="KW-1185">Reference proteome</keyword>
<evidence type="ECO:0000313" key="2">
    <source>
        <dbReference type="EMBL" id="GMT30543.1"/>
    </source>
</evidence>
<gene>
    <name evidence="2" type="ORF">PFISCL1PPCAC_21840</name>
</gene>
<organism evidence="2 3">
    <name type="scientific">Pristionchus fissidentatus</name>
    <dbReference type="NCBI Taxonomy" id="1538716"/>
    <lineage>
        <taxon>Eukaryota</taxon>
        <taxon>Metazoa</taxon>
        <taxon>Ecdysozoa</taxon>
        <taxon>Nematoda</taxon>
        <taxon>Chromadorea</taxon>
        <taxon>Rhabditida</taxon>
        <taxon>Rhabditina</taxon>
        <taxon>Diplogasteromorpha</taxon>
        <taxon>Diplogasteroidea</taxon>
        <taxon>Neodiplogasteridae</taxon>
        <taxon>Pristionchus</taxon>
    </lineage>
</organism>
<feature type="signal peptide" evidence="1">
    <location>
        <begin position="1"/>
        <end position="20"/>
    </location>
</feature>
<feature type="chain" id="PRO_5043764388" evidence="1">
    <location>
        <begin position="21"/>
        <end position="61"/>
    </location>
</feature>
<dbReference type="Proteomes" id="UP001432322">
    <property type="component" value="Unassembled WGS sequence"/>
</dbReference>
<name>A0AAV5WGC3_9BILA</name>
<evidence type="ECO:0000313" key="3">
    <source>
        <dbReference type="Proteomes" id="UP001432322"/>
    </source>
</evidence>
<accession>A0AAV5WGC3</accession>
<sequence>SLSFVHVFALIRIVLEGVFEAEEADGEWRYEFTVLHYSSVEAEFSRGHYFDQINDPNSHID</sequence>
<feature type="non-terminal residue" evidence="2">
    <location>
        <position position="61"/>
    </location>
</feature>
<feature type="non-terminal residue" evidence="2">
    <location>
        <position position="1"/>
    </location>
</feature>
<protein>
    <submittedName>
        <fullName evidence="2">Uncharacterized protein</fullName>
    </submittedName>
</protein>
<comment type="caution">
    <text evidence="2">The sequence shown here is derived from an EMBL/GenBank/DDBJ whole genome shotgun (WGS) entry which is preliminary data.</text>
</comment>
<evidence type="ECO:0000256" key="1">
    <source>
        <dbReference type="SAM" id="SignalP"/>
    </source>
</evidence>
<proteinExistence type="predicted"/>
<dbReference type="EMBL" id="BTSY01000005">
    <property type="protein sequence ID" value="GMT30543.1"/>
    <property type="molecule type" value="Genomic_DNA"/>
</dbReference>
<reference evidence="2" key="1">
    <citation type="submission" date="2023-10" db="EMBL/GenBank/DDBJ databases">
        <title>Genome assembly of Pristionchus species.</title>
        <authorList>
            <person name="Yoshida K."/>
            <person name="Sommer R.J."/>
        </authorList>
    </citation>
    <scope>NUCLEOTIDE SEQUENCE</scope>
    <source>
        <strain evidence="2">RS5133</strain>
    </source>
</reference>
<keyword evidence="1" id="KW-0732">Signal</keyword>